<name>Q2W1N0_PARM1</name>
<dbReference type="OrthoDB" id="9808398at2"/>
<proteinExistence type="predicted"/>
<protein>
    <submittedName>
        <fullName evidence="3">Predicted hydrolase or acyltransferase</fullName>
    </submittedName>
</protein>
<dbReference type="EMBL" id="AP007255">
    <property type="protein sequence ID" value="BAE52245.1"/>
    <property type="molecule type" value="Genomic_DNA"/>
</dbReference>
<organism evidence="3 4">
    <name type="scientific">Paramagnetospirillum magneticum (strain ATCC 700264 / AMB-1)</name>
    <name type="common">Magnetospirillum magneticum</name>
    <dbReference type="NCBI Taxonomy" id="342108"/>
    <lineage>
        <taxon>Bacteria</taxon>
        <taxon>Pseudomonadati</taxon>
        <taxon>Pseudomonadota</taxon>
        <taxon>Alphaproteobacteria</taxon>
        <taxon>Rhodospirillales</taxon>
        <taxon>Magnetospirillaceae</taxon>
        <taxon>Paramagnetospirillum</taxon>
    </lineage>
</organism>
<dbReference type="RefSeq" id="WP_011385801.1">
    <property type="nucleotide sequence ID" value="NC_007626.1"/>
</dbReference>
<dbReference type="InterPro" id="IPR029058">
    <property type="entry name" value="AB_hydrolase_fold"/>
</dbReference>
<dbReference type="HOGENOM" id="CLU_020336_53_1_5"/>
<dbReference type="Pfam" id="PF12697">
    <property type="entry name" value="Abhydrolase_6"/>
    <property type="match status" value="1"/>
</dbReference>
<evidence type="ECO:0000256" key="1">
    <source>
        <dbReference type="ARBA" id="ARBA00022801"/>
    </source>
</evidence>
<dbReference type="ESTHER" id="magsa-q2w1n0">
    <property type="family name" value="ABHD11-Acetyl_transferase"/>
</dbReference>
<feature type="domain" description="AB hydrolase-1" evidence="2">
    <location>
        <begin position="18"/>
        <end position="249"/>
    </location>
</feature>
<keyword evidence="3" id="KW-0808">Transferase</keyword>
<dbReference type="GO" id="GO:0016746">
    <property type="term" value="F:acyltransferase activity"/>
    <property type="evidence" value="ECO:0007669"/>
    <property type="project" value="UniProtKB-KW"/>
</dbReference>
<dbReference type="PANTHER" id="PTHR46118:SF4">
    <property type="entry name" value="PROTEIN ABHD11"/>
    <property type="match status" value="1"/>
</dbReference>
<dbReference type="SUPFAM" id="SSF53474">
    <property type="entry name" value="alpha/beta-Hydrolases"/>
    <property type="match status" value="1"/>
</dbReference>
<sequence length="256" mass="27229">MRLHAITAGHGAPHGVPLLILHGLLGSARNWGAVVKTLGETRRVLALDLPNHGASPWTEIMDYPFMARELAAVIDHLGGRAAVMGHSMGGKAAMTLALTRPDMVERLVVVDIAPVSYSHTFAPYIKAMRGVPLAEISSRGEVEAALAAAIPDKGVRAFLMQNLEGGAGGYRWRPNLAVLGAHMDDILAFPPFPDGACYEGPTLFVAGETSDYIRPAHEDVIAQFFPRAETVEVPGAGHWVHADNPSGFMAAIGSFL</sequence>
<keyword evidence="4" id="KW-1185">Reference proteome</keyword>
<evidence type="ECO:0000313" key="3">
    <source>
        <dbReference type="EMBL" id="BAE52245.1"/>
    </source>
</evidence>
<keyword evidence="1 3" id="KW-0378">Hydrolase</keyword>
<dbReference type="Gene3D" id="3.40.50.1820">
    <property type="entry name" value="alpha/beta hydrolase"/>
    <property type="match status" value="1"/>
</dbReference>
<accession>Q2W1N0</accession>
<dbReference type="InterPro" id="IPR000073">
    <property type="entry name" value="AB_hydrolase_1"/>
</dbReference>
<dbReference type="PANTHER" id="PTHR46118">
    <property type="entry name" value="PROTEIN ABHD11"/>
    <property type="match status" value="1"/>
</dbReference>
<dbReference type="PRINTS" id="PR00111">
    <property type="entry name" value="ABHYDROLASE"/>
</dbReference>
<evidence type="ECO:0000259" key="2">
    <source>
        <dbReference type="Pfam" id="PF12697"/>
    </source>
</evidence>
<dbReference type="AlphaFoldDB" id="Q2W1N0"/>
<dbReference type="KEGG" id="mag:amb3441"/>
<reference evidence="3 4" key="1">
    <citation type="journal article" date="2005" name="DNA Res.">
        <title>Complete genome sequence of the facultative anaerobic magnetotactic bacterium Magnetospirillum sp. strain AMB-1.</title>
        <authorList>
            <person name="Matsunaga T."/>
            <person name="Okamura Y."/>
            <person name="Fukuda Y."/>
            <person name="Wahyudi A.T."/>
            <person name="Murase Y."/>
            <person name="Takeyama H."/>
        </authorList>
    </citation>
    <scope>NUCLEOTIDE SEQUENCE [LARGE SCALE GENOMIC DNA]</scope>
    <source>
        <strain evidence="4">ATCC 700264 / AMB-1</strain>
    </source>
</reference>
<gene>
    <name evidence="3" type="ordered locus">amb3441</name>
</gene>
<dbReference type="GO" id="GO:0052689">
    <property type="term" value="F:carboxylic ester hydrolase activity"/>
    <property type="evidence" value="ECO:0007669"/>
    <property type="project" value="TreeGrafter"/>
</dbReference>
<dbReference type="Proteomes" id="UP000007058">
    <property type="component" value="Chromosome"/>
</dbReference>
<evidence type="ECO:0000313" key="4">
    <source>
        <dbReference type="Proteomes" id="UP000007058"/>
    </source>
</evidence>
<dbReference type="STRING" id="342108.amb3441"/>
<keyword evidence="3" id="KW-0012">Acyltransferase</keyword>